<reference evidence="3 4" key="1">
    <citation type="submission" date="2021-06" db="EMBL/GenBank/DDBJ databases">
        <title>Genome sequence of Babesia caballi.</title>
        <authorList>
            <person name="Yamagishi J."/>
            <person name="Kidaka T."/>
            <person name="Ochi A."/>
        </authorList>
    </citation>
    <scope>NUCLEOTIDE SEQUENCE [LARGE SCALE GENOMIC DNA]</scope>
    <source>
        <strain evidence="3">USDA-D6B2</strain>
    </source>
</reference>
<organism evidence="3 4">
    <name type="scientific">Babesia caballi</name>
    <dbReference type="NCBI Taxonomy" id="5871"/>
    <lineage>
        <taxon>Eukaryota</taxon>
        <taxon>Sar</taxon>
        <taxon>Alveolata</taxon>
        <taxon>Apicomplexa</taxon>
        <taxon>Aconoidasida</taxon>
        <taxon>Piroplasmida</taxon>
        <taxon>Babesiidae</taxon>
        <taxon>Babesia</taxon>
    </lineage>
</organism>
<feature type="compositionally biased region" description="Basic and acidic residues" evidence="2">
    <location>
        <begin position="1289"/>
        <end position="1305"/>
    </location>
</feature>
<feature type="region of interest" description="Disordered" evidence="2">
    <location>
        <begin position="937"/>
        <end position="964"/>
    </location>
</feature>
<name>A0AAV4LY47_BABCB</name>
<dbReference type="Proteomes" id="UP001497744">
    <property type="component" value="Unassembled WGS sequence"/>
</dbReference>
<dbReference type="Gene3D" id="1.25.40.10">
    <property type="entry name" value="Tetratricopeptide repeat domain"/>
    <property type="match status" value="2"/>
</dbReference>
<dbReference type="EMBL" id="BPLF01000003">
    <property type="protein sequence ID" value="GIX64684.1"/>
    <property type="molecule type" value="Genomic_DNA"/>
</dbReference>
<feature type="region of interest" description="Disordered" evidence="2">
    <location>
        <begin position="1004"/>
        <end position="1083"/>
    </location>
</feature>
<comment type="caution">
    <text evidence="3">The sequence shown here is derived from an EMBL/GenBank/DDBJ whole genome shotgun (WGS) entry which is preliminary data.</text>
</comment>
<dbReference type="SUPFAM" id="SSF48452">
    <property type="entry name" value="TPR-like"/>
    <property type="match status" value="1"/>
</dbReference>
<dbReference type="InterPro" id="IPR039340">
    <property type="entry name" value="Tfc4/TFIIIC-102/Sfc4"/>
</dbReference>
<feature type="region of interest" description="Disordered" evidence="2">
    <location>
        <begin position="866"/>
        <end position="925"/>
    </location>
</feature>
<feature type="region of interest" description="Disordered" evidence="2">
    <location>
        <begin position="803"/>
        <end position="843"/>
    </location>
</feature>
<dbReference type="GO" id="GO:0006383">
    <property type="term" value="P:transcription by RNA polymerase III"/>
    <property type="evidence" value="ECO:0007669"/>
    <property type="project" value="InterPro"/>
</dbReference>
<feature type="region of interest" description="Disordered" evidence="2">
    <location>
        <begin position="689"/>
        <end position="721"/>
    </location>
</feature>
<feature type="compositionally biased region" description="Basic and acidic residues" evidence="2">
    <location>
        <begin position="1173"/>
        <end position="1186"/>
    </location>
</feature>
<evidence type="ECO:0000256" key="2">
    <source>
        <dbReference type="SAM" id="MobiDB-lite"/>
    </source>
</evidence>
<keyword evidence="4" id="KW-1185">Reference proteome</keyword>
<feature type="compositionally biased region" description="Basic and acidic residues" evidence="2">
    <location>
        <begin position="638"/>
        <end position="655"/>
    </location>
</feature>
<feature type="compositionally biased region" description="Basic and acidic residues" evidence="2">
    <location>
        <begin position="1050"/>
        <end position="1062"/>
    </location>
</feature>
<accession>A0AAV4LY47</accession>
<dbReference type="Pfam" id="PF14559">
    <property type="entry name" value="TPR_19"/>
    <property type="match status" value="1"/>
</dbReference>
<feature type="region of interest" description="Disordered" evidence="2">
    <location>
        <begin position="564"/>
        <end position="589"/>
    </location>
</feature>
<feature type="region of interest" description="Disordered" evidence="2">
    <location>
        <begin position="629"/>
        <end position="655"/>
    </location>
</feature>
<feature type="region of interest" description="Disordered" evidence="2">
    <location>
        <begin position="1141"/>
        <end position="1210"/>
    </location>
</feature>
<dbReference type="InterPro" id="IPR019734">
    <property type="entry name" value="TPR_rpt"/>
</dbReference>
<dbReference type="PANTHER" id="PTHR23082">
    <property type="entry name" value="TRANSCRIPTION INITIATION FACTOR IIIC TFIIIC , POLYPEPTIDE 3-RELATED"/>
    <property type="match status" value="1"/>
</dbReference>
<dbReference type="PROSITE" id="PS50005">
    <property type="entry name" value="TPR"/>
    <property type="match status" value="1"/>
</dbReference>
<protein>
    <submittedName>
        <fullName evidence="3">Transcription factor</fullName>
    </submittedName>
</protein>
<dbReference type="PANTHER" id="PTHR23082:SF0">
    <property type="entry name" value="GENERAL TRANSCRIPTION FACTOR 3C POLYPEPTIDE 3"/>
    <property type="match status" value="1"/>
</dbReference>
<evidence type="ECO:0000313" key="4">
    <source>
        <dbReference type="Proteomes" id="UP001497744"/>
    </source>
</evidence>
<dbReference type="RefSeq" id="XP_067716753.1">
    <property type="nucleotide sequence ID" value="XM_067860652.1"/>
</dbReference>
<dbReference type="SMART" id="SM00028">
    <property type="entry name" value="TPR"/>
    <property type="match status" value="3"/>
</dbReference>
<evidence type="ECO:0000256" key="1">
    <source>
        <dbReference type="PROSITE-ProRule" id="PRU00339"/>
    </source>
</evidence>
<proteinExistence type="predicted"/>
<keyword evidence="1" id="KW-0802">TPR repeat</keyword>
<sequence>MDGYVRREREPLELLDDGPVRSGECSDVEVDEEELNSFLMGEVLAGTEPRHKRKLSFADKYIRKLMRRGKRGPKRGVPKVIATQRKKRKRRTAAHVSKLTPQLEKLMQEATTHYLCGSFDDAVRVLKEVVRRAPGLHDPFHMLGIIYQEEYGDPVTATGYYLLAAHLVQTDLELWRRIGEMSQEIGNIDQAIYCFKKCLKTEEGEPNEEANFALAMCHLQKNDHHNAIKRLHVLFEIHPDDALLLNELSKSLMVVGDRETLLSVLLTYHRQTGDLETAKHACQLQVALQQYAECIEFVSAVASAEKVELVALPIDMLVSYTIAALQVDANPQRELDAVWNAPDVTPQMIYAVAAALAPRCQETALRWFKRGYDEKDALAVEVMVAEQGVCMARCLVIVEKDYEAAARVLQGVLARDPGNSGVIITLADILEQAGKHSKADELLARLTSTDLDRLKMIQKCMVGCGDGVWRCMTWKMLLRPIDAEERKTELMELEETVPEMLRLCFMEARFRPQPCLLAQTKHDRDSPEFGEVAERTNAWINRFLRVVNDCELDTERTYQKLNNARVQKSHSEESVPAEYVESRRETGKHHSFLRTKKDLGLHSVEDIIGAGSSRAVVMARRVEQVRGAAGERLGAHGGRGESEGRRPPFGDDSEQQEKVQGECGRRRAQAALGDSGRAIVPTELLRRDLQTGARAREGRTCEKGKPPEIRRTAGDGRPREGGPRLALLLLREGHAPRKQVVANAAAAAEAAELRAADARGALLHNVGELALRHRGVQTGAHTAAGGPDRGAVPRDELLQLAEQQDGGGQQEGDAAGDGLFAVQPEPANEADGEPPLPGAFRRGVPVQHGQVGEIGWQSRRDQGHALFQPAASGGPAVRKVHRHDQGSGSGVRGDRQRRAAALPLHNMQHEPQERGSVPARGRRAGGGAVRVEARAQAHSAGGRVQPVPHIHREQQRRPGRSRGCTLPPVGVDTFSAMQLVTRSGALARTLWVIWGERCAQTFAAAGQGAPHSGPRRRGLGGPLRGRQPQSGRGVAAEARPRGPGDAGEVQEDHVRPQRPRDGADDEGAEVQCGSRSGMRDWGQMPSLNLGDLVEVKYELSRTQQTFATFQGGCGETPAKRSRLLRGDPAKRPELVLHAEKRLRRGRSHPNGPAVLPQAPERKGSVPAARRHPAVGDEERVQRRKVGEPGGANRKTNHQGLPIPVPPQRPAPVLEAERGAQAGYPQFRGPAEEQDRPAEGQLLPDEAGGGAAVIRLGRGVQPQHRAEVQTGSRGDEPAHSNLQHGRSGLRPRDECAGRAAEPEREAAQAPRKIAVGGLQAGCNPTNLDLLRLRRVAGREELVVAPEGVVARVGQAQQGVVPQRARLGVVVGRVDVEVDEVLGRVLADAQVARGGARAVVGGAEGGLALRKVARPGLAGRLRGAVGLRLQFGCQLLHLAAALLLLGCLVEFDQLLVGRGVKAGPPVPDGVVAHGVVLHDVLVGANVGVGELRALLARALHAAFGVVGDGSAVLARVLAILDCDAGGHAALAGAFQLRLALLMGALVLQACGGYGAGARHLPGVALRYQGAFAMKRGICGLTTPASPSAAPAFVPAPLGSASRRESQRG</sequence>
<dbReference type="GeneID" id="94196165"/>
<feature type="region of interest" description="Disordered" evidence="2">
    <location>
        <begin position="1224"/>
        <end position="1244"/>
    </location>
</feature>
<feature type="repeat" description="TPR" evidence="1">
    <location>
        <begin position="172"/>
        <end position="205"/>
    </location>
</feature>
<dbReference type="GO" id="GO:0000127">
    <property type="term" value="C:transcription factor TFIIIC complex"/>
    <property type="evidence" value="ECO:0007669"/>
    <property type="project" value="TreeGrafter"/>
</dbReference>
<feature type="region of interest" description="Disordered" evidence="2">
    <location>
        <begin position="1257"/>
        <end position="1311"/>
    </location>
</feature>
<evidence type="ECO:0000313" key="3">
    <source>
        <dbReference type="EMBL" id="GIX64684.1"/>
    </source>
</evidence>
<dbReference type="InterPro" id="IPR011990">
    <property type="entry name" value="TPR-like_helical_dom_sf"/>
</dbReference>
<gene>
    <name evidence="3" type="ORF">BcabD6B2_41190</name>
</gene>